<feature type="signal peptide" evidence="2">
    <location>
        <begin position="1"/>
        <end position="23"/>
    </location>
</feature>
<protein>
    <recommendedName>
        <fullName evidence="5">Signal peptide-containing protein</fullName>
    </recommendedName>
</protein>
<feature type="chain" id="PRO_5047520423" description="Signal peptide-containing protein" evidence="2">
    <location>
        <begin position="24"/>
        <end position="345"/>
    </location>
</feature>
<name>A0ABQ8PA54_9CRYT</name>
<dbReference type="EMBL" id="JAPCXB010000026">
    <property type="protein sequence ID" value="KAJ1614093.1"/>
    <property type="molecule type" value="Genomic_DNA"/>
</dbReference>
<organism evidence="3 4">
    <name type="scientific">Cryptosporidium canis</name>
    <dbReference type="NCBI Taxonomy" id="195482"/>
    <lineage>
        <taxon>Eukaryota</taxon>
        <taxon>Sar</taxon>
        <taxon>Alveolata</taxon>
        <taxon>Apicomplexa</taxon>
        <taxon>Conoidasida</taxon>
        <taxon>Coccidia</taxon>
        <taxon>Eucoccidiorida</taxon>
        <taxon>Eimeriorina</taxon>
        <taxon>Cryptosporidiidae</taxon>
        <taxon>Cryptosporidium</taxon>
    </lineage>
</organism>
<evidence type="ECO:0000256" key="1">
    <source>
        <dbReference type="SAM" id="MobiDB-lite"/>
    </source>
</evidence>
<accession>A0ABQ8PA54</accession>
<feature type="region of interest" description="Disordered" evidence="1">
    <location>
        <begin position="284"/>
        <end position="315"/>
    </location>
</feature>
<dbReference type="Proteomes" id="UP001071777">
    <property type="component" value="Unassembled WGS sequence"/>
</dbReference>
<feature type="compositionally biased region" description="Gly residues" evidence="1">
    <location>
        <begin position="292"/>
        <end position="303"/>
    </location>
</feature>
<sequence length="345" mass="38832">MLKRVYFILFLSLLGVWSPVGGASSEGLSNITLVERVNISKSYLNDSYSIGNGTEDGCFQFFPSYFSEIPETDREGDQEGDFLSSVKYMFLSWMYYSNSTQIVNSADHVLSRSEKLSLISRLRESDSQSLVVTENYIIYSIVFKEILHQSQVYNVLNACGHPYMESGEIEFGTGTSVEVPKEQELLRLESNGTLAQDGKELGIEGDESLGLMIEDHSGLRDPLDLDNQIQGFEGLENRQTSSNFVDEYTNHKNNMQDFEPEQVSHNQQETNEHVDKNLEKSLKSAESVGELRGSGGGRGGVSRRGGRRVRMRGGKARSVYKKVDSCHFYLDKSPVVSNTVYHYRK</sequence>
<evidence type="ECO:0000313" key="3">
    <source>
        <dbReference type="EMBL" id="KAJ1614093.1"/>
    </source>
</evidence>
<proteinExistence type="predicted"/>
<comment type="caution">
    <text evidence="3">The sequence shown here is derived from an EMBL/GenBank/DDBJ whole genome shotgun (WGS) entry which is preliminary data.</text>
</comment>
<evidence type="ECO:0008006" key="5">
    <source>
        <dbReference type="Google" id="ProtNLM"/>
    </source>
</evidence>
<keyword evidence="2" id="KW-0732">Signal</keyword>
<reference evidence="3" key="1">
    <citation type="submission" date="2022-10" db="EMBL/GenBank/DDBJ databases">
        <title>Adaptive evolution leads to modifications in subtelomeric GC content in a zoonotic Cryptosporidium species.</title>
        <authorList>
            <person name="Li J."/>
            <person name="Feng Y."/>
            <person name="Xiao L."/>
        </authorList>
    </citation>
    <scope>NUCLEOTIDE SEQUENCE</scope>
    <source>
        <strain evidence="3">25894</strain>
    </source>
</reference>
<feature type="compositionally biased region" description="Basic residues" evidence="1">
    <location>
        <begin position="304"/>
        <end position="315"/>
    </location>
</feature>
<gene>
    <name evidence="3" type="ORF">OJ252_816</name>
</gene>
<evidence type="ECO:0000256" key="2">
    <source>
        <dbReference type="SAM" id="SignalP"/>
    </source>
</evidence>
<keyword evidence="4" id="KW-1185">Reference proteome</keyword>
<evidence type="ECO:0000313" key="4">
    <source>
        <dbReference type="Proteomes" id="UP001071777"/>
    </source>
</evidence>